<evidence type="ECO:0000256" key="8">
    <source>
        <dbReference type="ARBA" id="ARBA00023027"/>
    </source>
</evidence>
<dbReference type="Proteomes" id="UP000245884">
    <property type="component" value="Unassembled WGS sequence"/>
</dbReference>
<evidence type="ECO:0000256" key="2">
    <source>
        <dbReference type="ARBA" id="ARBA00000909"/>
    </source>
</evidence>
<dbReference type="FunFam" id="2.20.70.10:FF:000017">
    <property type="entry name" value="E3 ubiquitin-protein ligase"/>
    <property type="match status" value="1"/>
</dbReference>
<dbReference type="OrthoDB" id="10064708at2759"/>
<evidence type="ECO:0000256" key="1">
    <source>
        <dbReference type="ARBA" id="ARBA00000013"/>
    </source>
</evidence>
<evidence type="ECO:0000259" key="12">
    <source>
        <dbReference type="PROSITE" id="PS51385"/>
    </source>
</evidence>
<dbReference type="EMBL" id="KZ819663">
    <property type="protein sequence ID" value="PWN29569.1"/>
    <property type="molecule type" value="Genomic_DNA"/>
</dbReference>
<dbReference type="InterPro" id="IPR036652">
    <property type="entry name" value="YjeF_N_dom_sf"/>
</dbReference>
<dbReference type="RefSeq" id="XP_025364181.1">
    <property type="nucleotide sequence ID" value="XM_025505463.1"/>
</dbReference>
<evidence type="ECO:0000256" key="3">
    <source>
        <dbReference type="ARBA" id="ARBA00012228"/>
    </source>
</evidence>
<keyword evidence="4" id="KW-0479">Metal-binding</keyword>
<comment type="catalytic activity">
    <reaction evidence="2">
        <text>(6R)-NADPHX = (6S)-NADPHX</text>
        <dbReference type="Rhea" id="RHEA:32227"/>
        <dbReference type="ChEBI" id="CHEBI:64076"/>
        <dbReference type="ChEBI" id="CHEBI:64077"/>
        <dbReference type="EC" id="5.1.99.6"/>
    </reaction>
</comment>
<organism evidence="13 14">
    <name type="scientific">Jaminaea rosea</name>
    <dbReference type="NCBI Taxonomy" id="1569628"/>
    <lineage>
        <taxon>Eukaryota</taxon>
        <taxon>Fungi</taxon>
        <taxon>Dikarya</taxon>
        <taxon>Basidiomycota</taxon>
        <taxon>Ustilaginomycotina</taxon>
        <taxon>Exobasidiomycetes</taxon>
        <taxon>Microstromatales</taxon>
        <taxon>Microstromatales incertae sedis</taxon>
        <taxon>Jaminaea</taxon>
    </lineage>
</organism>
<dbReference type="PANTHER" id="PTHR13232">
    <property type="entry name" value="NAD(P)H-HYDRATE EPIMERASE"/>
    <property type="match status" value="1"/>
</dbReference>
<accession>A0A316UWA8</accession>
<dbReference type="Pfam" id="PF00397">
    <property type="entry name" value="WW"/>
    <property type="match status" value="1"/>
</dbReference>
<evidence type="ECO:0000256" key="9">
    <source>
        <dbReference type="ARBA" id="ARBA00023235"/>
    </source>
</evidence>
<comment type="catalytic activity">
    <reaction evidence="1">
        <text>(6R)-NADHX = (6S)-NADHX</text>
        <dbReference type="Rhea" id="RHEA:32215"/>
        <dbReference type="ChEBI" id="CHEBI:64074"/>
        <dbReference type="ChEBI" id="CHEBI:64075"/>
        <dbReference type="EC" id="5.1.99.6"/>
    </reaction>
</comment>
<keyword evidence="5" id="KW-0547">Nucleotide-binding</keyword>
<dbReference type="AlphaFoldDB" id="A0A316UWA8"/>
<keyword evidence="9" id="KW-0413">Isomerase</keyword>
<evidence type="ECO:0000256" key="4">
    <source>
        <dbReference type="ARBA" id="ARBA00022723"/>
    </source>
</evidence>
<evidence type="ECO:0000256" key="6">
    <source>
        <dbReference type="ARBA" id="ARBA00022857"/>
    </source>
</evidence>
<keyword evidence="8" id="KW-0520">NAD</keyword>
<evidence type="ECO:0000256" key="7">
    <source>
        <dbReference type="ARBA" id="ARBA00022958"/>
    </source>
</evidence>
<gene>
    <name evidence="13" type="ORF">BDZ90DRAFT_230431</name>
</gene>
<dbReference type="NCBIfam" id="TIGR00197">
    <property type="entry name" value="yjeF_nterm"/>
    <property type="match status" value="1"/>
</dbReference>
<dbReference type="SMART" id="SM00456">
    <property type="entry name" value="WW"/>
    <property type="match status" value="1"/>
</dbReference>
<feature type="region of interest" description="Disordered" evidence="10">
    <location>
        <begin position="54"/>
        <end position="94"/>
    </location>
</feature>
<dbReference type="InterPro" id="IPR001202">
    <property type="entry name" value="WW_dom"/>
</dbReference>
<dbReference type="Gene3D" id="3.40.50.10260">
    <property type="entry name" value="YjeF N-terminal domain"/>
    <property type="match status" value="1"/>
</dbReference>
<evidence type="ECO:0000313" key="13">
    <source>
        <dbReference type="EMBL" id="PWN29569.1"/>
    </source>
</evidence>
<evidence type="ECO:0000256" key="10">
    <source>
        <dbReference type="SAM" id="MobiDB-lite"/>
    </source>
</evidence>
<dbReference type="PROSITE" id="PS50020">
    <property type="entry name" value="WW_DOMAIN_2"/>
    <property type="match status" value="1"/>
</dbReference>
<dbReference type="GO" id="GO:0052856">
    <property type="term" value="F:NAD(P)HX epimerase activity"/>
    <property type="evidence" value="ECO:0007669"/>
    <property type="project" value="UniProtKB-EC"/>
</dbReference>
<name>A0A316UWA8_9BASI</name>
<reference evidence="13 14" key="1">
    <citation type="journal article" date="2018" name="Mol. Biol. Evol.">
        <title>Broad Genomic Sampling Reveals a Smut Pathogenic Ancestry of the Fungal Clade Ustilaginomycotina.</title>
        <authorList>
            <person name="Kijpornyongpan T."/>
            <person name="Mondo S.J."/>
            <person name="Barry K."/>
            <person name="Sandor L."/>
            <person name="Lee J."/>
            <person name="Lipzen A."/>
            <person name="Pangilinan J."/>
            <person name="LaButti K."/>
            <person name="Hainaut M."/>
            <person name="Henrissat B."/>
            <person name="Grigoriev I.V."/>
            <person name="Spatafora J.W."/>
            <person name="Aime M.C."/>
        </authorList>
    </citation>
    <scope>NUCLEOTIDE SEQUENCE [LARGE SCALE GENOMIC DNA]</scope>
    <source>
        <strain evidence="13 14">MCA 5214</strain>
    </source>
</reference>
<evidence type="ECO:0000313" key="14">
    <source>
        <dbReference type="Proteomes" id="UP000245884"/>
    </source>
</evidence>
<feature type="domain" description="WW" evidence="11">
    <location>
        <begin position="19"/>
        <end position="52"/>
    </location>
</feature>
<sequence length="383" mass="41819">MSSSPDSVAEMIANLKRLGDLPPGWEARMTPSNRIYFVDHNTKSTTWADPRLPQAAASASGSVDGQQPPATSYEEATRQDRRLSSTSAGSSSTDHALRYISASEAAAIDEELMAPHSEGGCGYMLPQLMEIAGLACAQALARSYPPTSFPQLLVAAGPGNQGGDGLVAARHAVLWGYDVRVWYPKQAKGELFQALRDQLEAFDIDFVDADDFDDAFAQADVVLDSIFGFSFKGPPRPPFASALETLRDESRLEFVDRVTRPPVVSVDIPSGWPVDAPTTSSSEQEEAPELSFHPEVVISLTAPKTGMRRFQRTAGQRGEGGQPQRHFLGGRFIPPSMARKYGLRGMMRGYRADDQVVEVTGWREAEDGEDDEEDEDEEDEESQ</sequence>
<feature type="domain" description="YjeF N-terminal" evidence="12">
    <location>
        <begin position="105"/>
        <end position="345"/>
    </location>
</feature>
<dbReference type="GO" id="GO:0046872">
    <property type="term" value="F:metal ion binding"/>
    <property type="evidence" value="ECO:0007669"/>
    <property type="project" value="UniProtKB-KW"/>
</dbReference>
<dbReference type="EC" id="5.1.99.6" evidence="3"/>
<keyword evidence="7" id="KW-0630">Potassium</keyword>
<dbReference type="GeneID" id="37027286"/>
<dbReference type="InterPro" id="IPR004443">
    <property type="entry name" value="YjeF_N_dom"/>
</dbReference>
<dbReference type="InterPro" id="IPR032976">
    <property type="entry name" value="YJEFN_prot_NAXE-like"/>
</dbReference>
<proteinExistence type="predicted"/>
<feature type="compositionally biased region" description="Low complexity" evidence="10">
    <location>
        <begin position="84"/>
        <end position="93"/>
    </location>
</feature>
<dbReference type="PANTHER" id="PTHR13232:SF10">
    <property type="entry name" value="NAD(P)H-HYDRATE EPIMERASE"/>
    <property type="match status" value="1"/>
</dbReference>
<dbReference type="Pfam" id="PF03853">
    <property type="entry name" value="YjeF_N"/>
    <property type="match status" value="1"/>
</dbReference>
<dbReference type="GO" id="GO:0000166">
    <property type="term" value="F:nucleotide binding"/>
    <property type="evidence" value="ECO:0007669"/>
    <property type="project" value="UniProtKB-KW"/>
</dbReference>
<feature type="region of interest" description="Disordered" evidence="10">
    <location>
        <begin position="313"/>
        <end position="332"/>
    </location>
</feature>
<protein>
    <recommendedName>
        <fullName evidence="3">NAD(P)H-hydrate epimerase</fullName>
        <ecNumber evidence="3">5.1.99.6</ecNumber>
    </recommendedName>
</protein>
<dbReference type="CDD" id="cd00201">
    <property type="entry name" value="WW"/>
    <property type="match status" value="1"/>
</dbReference>
<feature type="compositionally biased region" description="Polar residues" evidence="10">
    <location>
        <begin position="57"/>
        <end position="70"/>
    </location>
</feature>
<keyword evidence="14" id="KW-1185">Reference proteome</keyword>
<dbReference type="STRING" id="1569628.A0A316UWA8"/>
<dbReference type="SUPFAM" id="SSF64153">
    <property type="entry name" value="YjeF N-terminal domain-like"/>
    <property type="match status" value="1"/>
</dbReference>
<dbReference type="Gene3D" id="2.20.70.10">
    <property type="match status" value="1"/>
</dbReference>
<dbReference type="PROSITE" id="PS51385">
    <property type="entry name" value="YJEF_N"/>
    <property type="match status" value="1"/>
</dbReference>
<evidence type="ECO:0000256" key="5">
    <source>
        <dbReference type="ARBA" id="ARBA00022741"/>
    </source>
</evidence>
<dbReference type="GO" id="GO:0005739">
    <property type="term" value="C:mitochondrion"/>
    <property type="evidence" value="ECO:0007669"/>
    <property type="project" value="TreeGrafter"/>
</dbReference>
<evidence type="ECO:0000259" key="11">
    <source>
        <dbReference type="PROSITE" id="PS50020"/>
    </source>
</evidence>
<feature type="region of interest" description="Disordered" evidence="10">
    <location>
        <begin position="358"/>
        <end position="383"/>
    </location>
</feature>
<dbReference type="PROSITE" id="PS01159">
    <property type="entry name" value="WW_DOMAIN_1"/>
    <property type="match status" value="1"/>
</dbReference>
<dbReference type="InterPro" id="IPR036020">
    <property type="entry name" value="WW_dom_sf"/>
</dbReference>
<dbReference type="SUPFAM" id="SSF51045">
    <property type="entry name" value="WW domain"/>
    <property type="match status" value="1"/>
</dbReference>
<keyword evidence="6" id="KW-0521">NADP</keyword>
<feature type="compositionally biased region" description="Acidic residues" evidence="10">
    <location>
        <begin position="366"/>
        <end position="383"/>
    </location>
</feature>
<feature type="region of interest" description="Disordered" evidence="10">
    <location>
        <begin position="268"/>
        <end position="290"/>
    </location>
</feature>